<dbReference type="OrthoDB" id="5376804at2759"/>
<proteinExistence type="predicted"/>
<evidence type="ECO:0000313" key="1">
    <source>
        <dbReference type="EMBL" id="KAF2852783.1"/>
    </source>
</evidence>
<gene>
    <name evidence="1" type="ORF">T440DRAFT_516084</name>
</gene>
<reference evidence="1" key="1">
    <citation type="submission" date="2020-01" db="EMBL/GenBank/DDBJ databases">
        <authorList>
            <consortium name="DOE Joint Genome Institute"/>
            <person name="Haridas S."/>
            <person name="Albert R."/>
            <person name="Binder M."/>
            <person name="Bloem J."/>
            <person name="Labutti K."/>
            <person name="Salamov A."/>
            <person name="Andreopoulos B."/>
            <person name="Baker S.E."/>
            <person name="Barry K."/>
            <person name="Bills G."/>
            <person name="Bluhm B.H."/>
            <person name="Cannon C."/>
            <person name="Castanera R."/>
            <person name="Culley D.E."/>
            <person name="Daum C."/>
            <person name="Ezra D."/>
            <person name="Gonzalez J.B."/>
            <person name="Henrissat B."/>
            <person name="Kuo A."/>
            <person name="Liang C."/>
            <person name="Lipzen A."/>
            <person name="Lutzoni F."/>
            <person name="Magnuson J."/>
            <person name="Mondo S."/>
            <person name="Nolan M."/>
            <person name="Ohm R."/>
            <person name="Pangilinan J."/>
            <person name="Park H.-J."/>
            <person name="Ramirez L."/>
            <person name="Alfaro M."/>
            <person name="Sun H."/>
            <person name="Tritt A."/>
            <person name="Yoshinaga Y."/>
            <person name="Zwiers L.-H."/>
            <person name="Turgeon B.G."/>
            <person name="Goodwin S.B."/>
            <person name="Spatafora J.W."/>
            <person name="Crous P.W."/>
            <person name="Grigoriev I.V."/>
        </authorList>
    </citation>
    <scope>NUCLEOTIDE SEQUENCE</scope>
    <source>
        <strain evidence="1">IPT5</strain>
    </source>
</reference>
<accession>A0A6A7BBT5</accession>
<dbReference type="Proteomes" id="UP000799423">
    <property type="component" value="Unassembled WGS sequence"/>
</dbReference>
<protein>
    <submittedName>
        <fullName evidence="1">Uncharacterized protein</fullName>
    </submittedName>
</protein>
<name>A0A6A7BBT5_9PLEO</name>
<keyword evidence="2" id="KW-1185">Reference proteome</keyword>
<sequence>MAHIGGCNFTLPSELALYGEYGANAVGNYGSLLNATAKSVDTDFVGNITDSIVIAGITRFSETWRRYTRAEAYECGLSWCAKRYSEVKVIGGEIFTPDIRTWPLKSPVAVTLGDDGIRSGRFEVEENTDFDGPDRTFIVNAEERDILAAWLAAQFFTTSEKDAVGRALYMQPHMSQTFTNIATSMTNKIREGAMPRELLELRIAKRPIFT</sequence>
<evidence type="ECO:0000313" key="2">
    <source>
        <dbReference type="Proteomes" id="UP000799423"/>
    </source>
</evidence>
<organism evidence="1 2">
    <name type="scientific">Plenodomus tracheiphilus IPT5</name>
    <dbReference type="NCBI Taxonomy" id="1408161"/>
    <lineage>
        <taxon>Eukaryota</taxon>
        <taxon>Fungi</taxon>
        <taxon>Dikarya</taxon>
        <taxon>Ascomycota</taxon>
        <taxon>Pezizomycotina</taxon>
        <taxon>Dothideomycetes</taxon>
        <taxon>Pleosporomycetidae</taxon>
        <taxon>Pleosporales</taxon>
        <taxon>Pleosporineae</taxon>
        <taxon>Leptosphaeriaceae</taxon>
        <taxon>Plenodomus</taxon>
    </lineage>
</organism>
<dbReference type="EMBL" id="MU006297">
    <property type="protein sequence ID" value="KAF2852783.1"/>
    <property type="molecule type" value="Genomic_DNA"/>
</dbReference>
<dbReference type="AlphaFoldDB" id="A0A6A7BBT5"/>